<dbReference type="PANTHER" id="PTHR30348">
    <property type="entry name" value="UNCHARACTERIZED PROTEIN YECE"/>
    <property type="match status" value="1"/>
</dbReference>
<dbReference type="Proteomes" id="UP000321528">
    <property type="component" value="Unassembled WGS sequence"/>
</dbReference>
<dbReference type="RefSeq" id="WP_119641597.1">
    <property type="nucleotide sequence ID" value="NZ_QXFJ01000030.1"/>
</dbReference>
<dbReference type="OrthoDB" id="9780310at2"/>
<sequence length="294" mass="34491">MKFGKVDRPELIDFTLPPDHPDTHPLLIKASNNSPLDVRVGLPKWTLPTTSLTKDELQYYSSQFNCIELNATFYRIFPSDTYEKWYDKTPEGFKFFPKMTNEVSHLRRLNEQVYPVVDRYLEVTSLLKEKLGTIFLQMHNNFDPKNWDRVVRFVEYWPKEFPLAMEFRHTDWFNDETVAQELYHLLEENQIANVLVDTAGRRDLMHMRLTNNEAFVRYVGANHPSDYPRLQDWVNRLSTWTTQGLGNIHFFVHQNLELESPLLSAHLIKQLNPALGSDLHIPATLNGPQKGLFD</sequence>
<dbReference type="InterPro" id="IPR036520">
    <property type="entry name" value="UPF0759_sf"/>
</dbReference>
<keyword evidence="4" id="KW-1185">Reference proteome</keyword>
<evidence type="ECO:0000313" key="3">
    <source>
        <dbReference type="Proteomes" id="UP000284189"/>
    </source>
</evidence>
<organism evidence="1 3">
    <name type="scientific">Flagellimonas aequoris</name>
    <dbReference type="NCBI Taxonomy" id="2306997"/>
    <lineage>
        <taxon>Bacteria</taxon>
        <taxon>Pseudomonadati</taxon>
        <taxon>Bacteroidota</taxon>
        <taxon>Flavobacteriia</taxon>
        <taxon>Flavobacteriales</taxon>
        <taxon>Flavobacteriaceae</taxon>
        <taxon>Flagellimonas</taxon>
    </lineage>
</organism>
<reference evidence="2 4" key="2">
    <citation type="submission" date="2019-07" db="EMBL/GenBank/DDBJ databases">
        <title>Draft genome of two Muricauda strains isolated from deep sea.</title>
        <authorList>
            <person name="Sun C."/>
        </authorList>
    </citation>
    <scope>NUCLEOTIDE SEQUENCE [LARGE SCALE GENOMIC DNA]</scope>
    <source>
        <strain evidence="2 4">NH166</strain>
    </source>
</reference>
<dbReference type="Pfam" id="PF01904">
    <property type="entry name" value="DUF72"/>
    <property type="match status" value="1"/>
</dbReference>
<dbReference type="InterPro" id="IPR002763">
    <property type="entry name" value="DUF72"/>
</dbReference>
<dbReference type="EMBL" id="VNWL01000029">
    <property type="protein sequence ID" value="TXK00459.1"/>
    <property type="molecule type" value="Genomic_DNA"/>
</dbReference>
<name>A0A418N4S3_9FLAO</name>
<dbReference type="Proteomes" id="UP000284189">
    <property type="component" value="Unassembled WGS sequence"/>
</dbReference>
<dbReference type="Gene3D" id="3.20.20.410">
    <property type="entry name" value="Protein of unknown function UPF0759"/>
    <property type="match status" value="1"/>
</dbReference>
<accession>A0A418N4S3</accession>
<evidence type="ECO:0000313" key="2">
    <source>
        <dbReference type="EMBL" id="TXK00459.1"/>
    </source>
</evidence>
<dbReference type="AlphaFoldDB" id="A0A418N4S3"/>
<dbReference type="PANTHER" id="PTHR30348:SF9">
    <property type="entry name" value="UPF0759 PROTEIN YECE"/>
    <property type="match status" value="1"/>
</dbReference>
<dbReference type="SUPFAM" id="SSF117396">
    <property type="entry name" value="TM1631-like"/>
    <property type="match status" value="1"/>
</dbReference>
<gene>
    <name evidence="1" type="ORF">D2U88_16380</name>
    <name evidence="2" type="ORF">FQ019_16190</name>
</gene>
<proteinExistence type="predicted"/>
<evidence type="ECO:0000313" key="4">
    <source>
        <dbReference type="Proteomes" id="UP000321528"/>
    </source>
</evidence>
<evidence type="ECO:0000313" key="1">
    <source>
        <dbReference type="EMBL" id="RIV68759.1"/>
    </source>
</evidence>
<protein>
    <submittedName>
        <fullName evidence="1">DUF72 domain-containing protein</fullName>
    </submittedName>
</protein>
<comment type="caution">
    <text evidence="1">The sequence shown here is derived from an EMBL/GenBank/DDBJ whole genome shotgun (WGS) entry which is preliminary data.</text>
</comment>
<dbReference type="EMBL" id="QXFJ01000030">
    <property type="protein sequence ID" value="RIV68759.1"/>
    <property type="molecule type" value="Genomic_DNA"/>
</dbReference>
<reference evidence="1 3" key="1">
    <citation type="submission" date="2018-08" db="EMBL/GenBank/DDBJ databases">
        <title>Proposal of Muricauda 72 sp.nov. and Muricauda NH166 sp.nov., isolated from seawater.</title>
        <authorList>
            <person name="Cheng H."/>
            <person name="Wu Y.-H."/>
            <person name="Guo L.-L."/>
            <person name="Xu X.-W."/>
        </authorList>
    </citation>
    <scope>NUCLEOTIDE SEQUENCE [LARGE SCALE GENOMIC DNA]</scope>
    <source>
        <strain evidence="1 3">NH166</strain>
    </source>
</reference>